<reference evidence="1" key="1">
    <citation type="submission" date="2020-10" db="EMBL/GenBank/DDBJ databases">
        <authorList>
            <person name="Gilroy R."/>
        </authorList>
    </citation>
    <scope>NUCLEOTIDE SEQUENCE</scope>
    <source>
        <strain evidence="1">ChiGjej3B3-5194</strain>
    </source>
</reference>
<evidence type="ECO:0000313" key="2">
    <source>
        <dbReference type="Proteomes" id="UP000886742"/>
    </source>
</evidence>
<dbReference type="EMBL" id="DVJI01000011">
    <property type="protein sequence ID" value="HIS70891.1"/>
    <property type="molecule type" value="Genomic_DNA"/>
</dbReference>
<name>A0A9D1FG19_9PROT</name>
<comment type="caution">
    <text evidence="1">The sequence shown here is derived from an EMBL/GenBank/DDBJ whole genome shotgun (WGS) entry which is preliminary data.</text>
</comment>
<evidence type="ECO:0000313" key="1">
    <source>
        <dbReference type="EMBL" id="HIS70891.1"/>
    </source>
</evidence>
<proteinExistence type="predicted"/>
<sequence>MTLGAEIEQIRIKCNMPLFIAYDVFSTDMAGYHQIITGRCSPTIFQLIMFIDAARHPLEKIPKKFI</sequence>
<reference evidence="1" key="2">
    <citation type="journal article" date="2021" name="PeerJ">
        <title>Extensive microbial diversity within the chicken gut microbiome revealed by metagenomics and culture.</title>
        <authorList>
            <person name="Gilroy R."/>
            <person name="Ravi A."/>
            <person name="Getino M."/>
            <person name="Pursley I."/>
            <person name="Horton D.L."/>
            <person name="Alikhan N.F."/>
            <person name="Baker D."/>
            <person name="Gharbi K."/>
            <person name="Hall N."/>
            <person name="Watson M."/>
            <person name="Adriaenssens E.M."/>
            <person name="Foster-Nyarko E."/>
            <person name="Jarju S."/>
            <person name="Secka A."/>
            <person name="Antonio M."/>
            <person name="Oren A."/>
            <person name="Chaudhuri R.R."/>
            <person name="La Ragione R."/>
            <person name="Hildebrand F."/>
            <person name="Pallen M.J."/>
        </authorList>
    </citation>
    <scope>NUCLEOTIDE SEQUENCE</scope>
    <source>
        <strain evidence="1">ChiGjej3B3-5194</strain>
    </source>
</reference>
<protein>
    <submittedName>
        <fullName evidence="1">Uncharacterized protein</fullName>
    </submittedName>
</protein>
<organism evidence="1 2">
    <name type="scientific">Candidatus Enterousia intestinigallinarum</name>
    <dbReference type="NCBI Taxonomy" id="2840790"/>
    <lineage>
        <taxon>Bacteria</taxon>
        <taxon>Pseudomonadati</taxon>
        <taxon>Pseudomonadota</taxon>
        <taxon>Alphaproteobacteria</taxon>
        <taxon>Candidatus Enterousia</taxon>
    </lineage>
</organism>
<dbReference type="AlphaFoldDB" id="A0A9D1FG19"/>
<accession>A0A9D1FG19</accession>
<dbReference type="Proteomes" id="UP000886742">
    <property type="component" value="Unassembled WGS sequence"/>
</dbReference>
<gene>
    <name evidence="1" type="ORF">IAD02_02780</name>
</gene>